<dbReference type="PANTHER" id="PTHR11362">
    <property type="entry name" value="PHOSPHATIDYLETHANOLAMINE-BINDING PROTEIN"/>
    <property type="match status" value="1"/>
</dbReference>
<proteinExistence type="inferred from homology"/>
<gene>
    <name evidence="10" type="ORF">DME_LOCUS3248</name>
</gene>
<keyword evidence="3" id="KW-0689">Ribosomal protein</keyword>
<dbReference type="STRING" id="318479.A0A0N4UNS9"/>
<accession>A0A0N4UNS9</accession>
<dbReference type="InterPro" id="IPR036610">
    <property type="entry name" value="PEBP-like_sf"/>
</dbReference>
<name>A0A0N4UNS9_DRAME</name>
<dbReference type="OrthoDB" id="2153661at2759"/>
<evidence type="ECO:0000256" key="3">
    <source>
        <dbReference type="ARBA" id="ARBA00022980"/>
    </source>
</evidence>
<comment type="subcellular location">
    <subcellularLocation>
        <location evidence="1">Mitochondrion</location>
    </subcellularLocation>
</comment>
<dbReference type="AlphaFoldDB" id="A0A0N4UNS9"/>
<reference evidence="13" key="1">
    <citation type="submission" date="2016-04" db="UniProtKB">
        <authorList>
            <consortium name="WormBaseParasite"/>
        </authorList>
    </citation>
    <scope>IDENTIFICATION</scope>
</reference>
<dbReference type="SUPFAM" id="SSF49777">
    <property type="entry name" value="PEBP-like"/>
    <property type="match status" value="1"/>
</dbReference>
<evidence type="ECO:0000256" key="7">
    <source>
        <dbReference type="ARBA" id="ARBA00038016"/>
    </source>
</evidence>
<dbReference type="WBParaSite" id="DME_0000958101-mRNA-1">
    <property type="protein sequence ID" value="DME_0000958101-mRNA-1"/>
    <property type="gene ID" value="DME_0000958101"/>
</dbReference>
<dbReference type="Pfam" id="PF01161">
    <property type="entry name" value="PBP"/>
    <property type="match status" value="1"/>
</dbReference>
<dbReference type="InterPro" id="IPR035810">
    <property type="entry name" value="PEBP_euk"/>
</dbReference>
<keyword evidence="12" id="KW-1185">Reference proteome</keyword>
<sequence>MPPRIPKRSIYADIYVKGSHRARFTPRVARPWRPRVIAWAGPTAFYPNSLKDFEKHHSLSNDSVLDTTAENDQRNSYARIIPSLYIKTRPSRKFYEMDKWYKARITKPEIIPQLHVIDPDKYTATIEERLQEPEVKEAAINIGYKEKILPVQKPSISKEEIERLSWKRQLKIDLNLLNHYQRNIVKHYRIFDDLFGEGVYFNITQIMRTKFGKNIAYYGNILEASHAKEKPSITIESVGHGYNTLMIINLDGNPYLSNTELLHWFVSNIEDGKSVAEGTEEVPYLQPLPFKNTGYHRLAIILFHHEKQIDFTAYRPKSNSLFDRSFKMQKFYKLNEDEITPSSISFIQVIWDMSVNYALHTLGIFTRSIHSIPFYIYLSSENTNDSEEIIF</sequence>
<reference evidence="10 12" key="2">
    <citation type="submission" date="2018-11" db="EMBL/GenBank/DDBJ databases">
        <authorList>
            <consortium name="Pathogen Informatics"/>
        </authorList>
    </citation>
    <scope>NUCLEOTIDE SEQUENCE [LARGE SCALE GENOMIC DNA]</scope>
</reference>
<comment type="similarity">
    <text evidence="7">Belongs to the phosphatidylethanolamine-binding protein family. Mitochondrion-specific ribosomal protein mL38 subfamily.</text>
</comment>
<organism evidence="11 13">
    <name type="scientific">Dracunculus medinensis</name>
    <name type="common">Guinea worm</name>
    <dbReference type="NCBI Taxonomy" id="318479"/>
    <lineage>
        <taxon>Eukaryota</taxon>
        <taxon>Metazoa</taxon>
        <taxon>Ecdysozoa</taxon>
        <taxon>Nematoda</taxon>
        <taxon>Chromadorea</taxon>
        <taxon>Rhabditida</taxon>
        <taxon>Spirurina</taxon>
        <taxon>Dracunculoidea</taxon>
        <taxon>Dracunculidae</taxon>
        <taxon>Dracunculus</taxon>
    </lineage>
</organism>
<evidence type="ECO:0000313" key="11">
    <source>
        <dbReference type="Proteomes" id="UP000038040"/>
    </source>
</evidence>
<evidence type="ECO:0000256" key="4">
    <source>
        <dbReference type="ARBA" id="ARBA00023054"/>
    </source>
</evidence>
<evidence type="ECO:0000256" key="5">
    <source>
        <dbReference type="ARBA" id="ARBA00023128"/>
    </source>
</evidence>
<dbReference type="Gene3D" id="3.90.280.10">
    <property type="entry name" value="PEBP-like"/>
    <property type="match status" value="1"/>
</dbReference>
<dbReference type="EMBL" id="UYYG01000117">
    <property type="protein sequence ID" value="VDN53275.1"/>
    <property type="molecule type" value="Genomic_DNA"/>
</dbReference>
<evidence type="ECO:0000256" key="6">
    <source>
        <dbReference type="ARBA" id="ARBA00023274"/>
    </source>
</evidence>
<keyword evidence="6" id="KW-0687">Ribonucleoprotein</keyword>
<evidence type="ECO:0000313" key="10">
    <source>
        <dbReference type="EMBL" id="VDN53275.1"/>
    </source>
</evidence>
<evidence type="ECO:0000313" key="12">
    <source>
        <dbReference type="Proteomes" id="UP000274756"/>
    </source>
</evidence>
<dbReference type="Proteomes" id="UP000038040">
    <property type="component" value="Unplaced"/>
</dbReference>
<keyword evidence="2" id="KW-0809">Transit peptide</keyword>
<evidence type="ECO:0000256" key="9">
    <source>
        <dbReference type="ARBA" id="ARBA00041206"/>
    </source>
</evidence>
<evidence type="ECO:0000256" key="8">
    <source>
        <dbReference type="ARBA" id="ARBA00039444"/>
    </source>
</evidence>
<evidence type="ECO:0000256" key="2">
    <source>
        <dbReference type="ARBA" id="ARBA00022946"/>
    </source>
</evidence>
<keyword evidence="4" id="KW-0175">Coiled coil</keyword>
<protein>
    <recommendedName>
        <fullName evidence="8">Large ribosomal subunit protein mL38</fullName>
    </recommendedName>
    <alternativeName>
        <fullName evidence="9">39S ribosomal protein L38, mitochondrial</fullName>
    </alternativeName>
</protein>
<dbReference type="InterPro" id="IPR008914">
    <property type="entry name" value="PEBP"/>
</dbReference>
<keyword evidence="5" id="KW-0496">Mitochondrion</keyword>
<dbReference type="Proteomes" id="UP000274756">
    <property type="component" value="Unassembled WGS sequence"/>
</dbReference>
<dbReference type="PANTHER" id="PTHR11362:SF133">
    <property type="entry name" value="LARGE RIBOSOMAL SUBUNIT PROTEIN ML38"/>
    <property type="match status" value="1"/>
</dbReference>
<evidence type="ECO:0000256" key="1">
    <source>
        <dbReference type="ARBA" id="ARBA00004173"/>
    </source>
</evidence>
<dbReference type="GO" id="GO:0005762">
    <property type="term" value="C:mitochondrial large ribosomal subunit"/>
    <property type="evidence" value="ECO:0007669"/>
    <property type="project" value="TreeGrafter"/>
</dbReference>
<evidence type="ECO:0000313" key="13">
    <source>
        <dbReference type="WBParaSite" id="DME_0000958101-mRNA-1"/>
    </source>
</evidence>
<dbReference type="CDD" id="cd00866">
    <property type="entry name" value="PEBP_euk"/>
    <property type="match status" value="1"/>
</dbReference>